<evidence type="ECO:0000313" key="8">
    <source>
        <dbReference type="Proteomes" id="UP000587527"/>
    </source>
</evidence>
<dbReference type="SUPFAM" id="SSF48576">
    <property type="entry name" value="Terpenoid synthases"/>
    <property type="match status" value="1"/>
</dbReference>
<evidence type="ECO:0000256" key="5">
    <source>
        <dbReference type="ARBA" id="ARBA00022842"/>
    </source>
</evidence>
<dbReference type="GO" id="GO:0004659">
    <property type="term" value="F:prenyltransferase activity"/>
    <property type="evidence" value="ECO:0007669"/>
    <property type="project" value="InterPro"/>
</dbReference>
<name>A0A841C2X8_9ACTN</name>
<dbReference type="EMBL" id="JACHMN010000003">
    <property type="protein sequence ID" value="MBB5874265.1"/>
    <property type="molecule type" value="Genomic_DNA"/>
</dbReference>
<organism evidence="7 8">
    <name type="scientific">Allocatelliglobosispora scoriae</name>
    <dbReference type="NCBI Taxonomy" id="643052"/>
    <lineage>
        <taxon>Bacteria</taxon>
        <taxon>Bacillati</taxon>
        <taxon>Actinomycetota</taxon>
        <taxon>Actinomycetes</taxon>
        <taxon>Micromonosporales</taxon>
        <taxon>Micromonosporaceae</taxon>
        <taxon>Allocatelliglobosispora</taxon>
    </lineage>
</organism>
<evidence type="ECO:0000256" key="4">
    <source>
        <dbReference type="ARBA" id="ARBA00022723"/>
    </source>
</evidence>
<dbReference type="Proteomes" id="UP000587527">
    <property type="component" value="Unassembled WGS sequence"/>
</dbReference>
<evidence type="ECO:0000256" key="1">
    <source>
        <dbReference type="ARBA" id="ARBA00001946"/>
    </source>
</evidence>
<sequence length="262" mass="27210">MSDADVLDLACAVEMLHEASLLHDDICDGSLIRRGGPSVAASSGTRTAALAGLHMAGAALRLFADVLGRNPVVAAQVSAPWGVNELHRVGELALGQIIESVPPTATDLAGLRRNYRLVAVAKTGTLFRLACAHGGAAAGCDRDGLRALARYADHLAVAFQIMDDIHDVQSPTGTDLAGHITTWPVLEWLGSRPNAAEQWRAAGAAAANLDRIRADVVGSGAVELARTGAAREAEAARAALDGFPDTDGHRHLAELCSAVLAR</sequence>
<evidence type="ECO:0000256" key="2">
    <source>
        <dbReference type="ARBA" id="ARBA00006706"/>
    </source>
</evidence>
<keyword evidence="3 6" id="KW-0808">Transferase</keyword>
<dbReference type="AlphaFoldDB" id="A0A841C2X8"/>
<evidence type="ECO:0000256" key="3">
    <source>
        <dbReference type="ARBA" id="ARBA00022679"/>
    </source>
</evidence>
<evidence type="ECO:0000256" key="6">
    <source>
        <dbReference type="RuleBase" id="RU004466"/>
    </source>
</evidence>
<dbReference type="GO" id="GO:0046872">
    <property type="term" value="F:metal ion binding"/>
    <property type="evidence" value="ECO:0007669"/>
    <property type="project" value="UniProtKB-KW"/>
</dbReference>
<dbReference type="InterPro" id="IPR000092">
    <property type="entry name" value="Polyprenyl_synt"/>
</dbReference>
<keyword evidence="4" id="KW-0479">Metal-binding</keyword>
<comment type="caution">
    <text evidence="7">The sequence shown here is derived from an EMBL/GenBank/DDBJ whole genome shotgun (WGS) entry which is preliminary data.</text>
</comment>
<dbReference type="RefSeq" id="WP_184846263.1">
    <property type="nucleotide sequence ID" value="NZ_JACHMN010000003.1"/>
</dbReference>
<comment type="cofactor">
    <cofactor evidence="1">
        <name>Mg(2+)</name>
        <dbReference type="ChEBI" id="CHEBI:18420"/>
    </cofactor>
</comment>
<dbReference type="GO" id="GO:0008299">
    <property type="term" value="P:isoprenoid biosynthetic process"/>
    <property type="evidence" value="ECO:0007669"/>
    <property type="project" value="InterPro"/>
</dbReference>
<keyword evidence="8" id="KW-1185">Reference proteome</keyword>
<dbReference type="PROSITE" id="PS00723">
    <property type="entry name" value="POLYPRENYL_SYNTHASE_1"/>
    <property type="match status" value="1"/>
</dbReference>
<dbReference type="Gene3D" id="1.10.600.10">
    <property type="entry name" value="Farnesyl Diphosphate Synthase"/>
    <property type="match status" value="1"/>
</dbReference>
<dbReference type="PANTHER" id="PTHR12001:SF69">
    <property type="entry name" value="ALL TRANS-POLYPRENYL-DIPHOSPHATE SYNTHASE PDSS1"/>
    <property type="match status" value="1"/>
</dbReference>
<dbReference type="InterPro" id="IPR033749">
    <property type="entry name" value="Polyprenyl_synt_CS"/>
</dbReference>
<evidence type="ECO:0000313" key="7">
    <source>
        <dbReference type="EMBL" id="MBB5874265.1"/>
    </source>
</evidence>
<comment type="similarity">
    <text evidence="2 6">Belongs to the FPP/GGPP synthase family.</text>
</comment>
<keyword evidence="5" id="KW-0460">Magnesium</keyword>
<protein>
    <submittedName>
        <fullName evidence="7">Geranylgeranyl pyrophosphate synthase</fullName>
    </submittedName>
</protein>
<dbReference type="InterPro" id="IPR008949">
    <property type="entry name" value="Isoprenoid_synthase_dom_sf"/>
</dbReference>
<accession>A0A841C2X8</accession>
<proteinExistence type="inferred from homology"/>
<dbReference type="PANTHER" id="PTHR12001">
    <property type="entry name" value="GERANYLGERANYL PYROPHOSPHATE SYNTHASE"/>
    <property type="match status" value="1"/>
</dbReference>
<dbReference type="Pfam" id="PF00348">
    <property type="entry name" value="polyprenyl_synt"/>
    <property type="match status" value="1"/>
</dbReference>
<gene>
    <name evidence="7" type="ORF">F4553_007699</name>
</gene>
<reference evidence="7 8" key="1">
    <citation type="submission" date="2020-08" db="EMBL/GenBank/DDBJ databases">
        <title>Sequencing the genomes of 1000 actinobacteria strains.</title>
        <authorList>
            <person name="Klenk H.-P."/>
        </authorList>
    </citation>
    <scope>NUCLEOTIDE SEQUENCE [LARGE SCALE GENOMIC DNA]</scope>
    <source>
        <strain evidence="7 8">DSM 45362</strain>
    </source>
</reference>